<evidence type="ECO:0000256" key="5">
    <source>
        <dbReference type="ARBA" id="ARBA00022825"/>
    </source>
</evidence>
<dbReference type="Gene3D" id="3.90.226.10">
    <property type="entry name" value="2-enoyl-CoA Hydratase, Chain A, domain 1"/>
    <property type="match status" value="1"/>
</dbReference>
<gene>
    <name evidence="7" type="ORF">ACFFH4_11535</name>
</gene>
<evidence type="ECO:0000313" key="7">
    <source>
        <dbReference type="EMBL" id="MFC0559678.1"/>
    </source>
</evidence>
<dbReference type="Proteomes" id="UP001589833">
    <property type="component" value="Unassembled WGS sequence"/>
</dbReference>
<dbReference type="InterPro" id="IPR029045">
    <property type="entry name" value="ClpP/crotonase-like_dom_sf"/>
</dbReference>
<dbReference type="PRINTS" id="PR00127">
    <property type="entry name" value="CLPPROTEASEP"/>
</dbReference>
<reference evidence="7 8" key="1">
    <citation type="submission" date="2024-09" db="EMBL/GenBank/DDBJ databases">
        <authorList>
            <person name="Sun Q."/>
            <person name="Mori K."/>
        </authorList>
    </citation>
    <scope>NUCLEOTIDE SEQUENCE [LARGE SCALE GENOMIC DNA]</scope>
    <source>
        <strain evidence="7 8">NCAIM B.02301</strain>
    </source>
</reference>
<keyword evidence="4 7" id="KW-0378">Hydrolase</keyword>
<dbReference type="EMBL" id="JBHLTR010000016">
    <property type="protein sequence ID" value="MFC0559678.1"/>
    <property type="molecule type" value="Genomic_DNA"/>
</dbReference>
<evidence type="ECO:0000256" key="6">
    <source>
        <dbReference type="RuleBase" id="RU003567"/>
    </source>
</evidence>
<keyword evidence="3 7" id="KW-0645">Protease</keyword>
<evidence type="ECO:0000256" key="4">
    <source>
        <dbReference type="ARBA" id="ARBA00022801"/>
    </source>
</evidence>
<dbReference type="SUPFAM" id="SSF52096">
    <property type="entry name" value="ClpP/crotonase"/>
    <property type="match status" value="1"/>
</dbReference>
<dbReference type="GO" id="GO:0006508">
    <property type="term" value="P:proteolysis"/>
    <property type="evidence" value="ECO:0007669"/>
    <property type="project" value="UniProtKB-KW"/>
</dbReference>
<evidence type="ECO:0000256" key="1">
    <source>
        <dbReference type="ARBA" id="ARBA00007039"/>
    </source>
</evidence>
<evidence type="ECO:0000256" key="3">
    <source>
        <dbReference type="ARBA" id="ARBA00022670"/>
    </source>
</evidence>
<comment type="similarity">
    <text evidence="1 6">Belongs to the peptidase S14 family.</text>
</comment>
<sequence>MNWMKIKNETEKSADLYFYGDIVSSWMGAWDDTDQYPEQIRDFLDGVKGKDLNIFVNSGGGSVFAGLAIYNMLKRHQGYKTVYVDGLAASISSVIALAGDKVVIPSNSFLMIHKPWSGISGDANAFRKMADDLDAIEEGIMNVYSDNIKEGVDVETIRQMVQDETWLNGNEASKYFNIEVAEENKAVACVSDLFKDYKHIPENIVKSKADEKEELHNKIKALELELELI</sequence>
<dbReference type="InterPro" id="IPR023562">
    <property type="entry name" value="ClpP/TepA"/>
</dbReference>
<dbReference type="RefSeq" id="WP_273845731.1">
    <property type="nucleotide sequence ID" value="NZ_JAQQWT010000014.1"/>
</dbReference>
<dbReference type="CDD" id="cd07016">
    <property type="entry name" value="S14_ClpP_1"/>
    <property type="match status" value="1"/>
</dbReference>
<proteinExistence type="inferred from homology"/>
<dbReference type="PANTHER" id="PTHR10381">
    <property type="entry name" value="ATP-DEPENDENT CLP PROTEASE PROTEOLYTIC SUBUNIT"/>
    <property type="match status" value="1"/>
</dbReference>
<keyword evidence="5" id="KW-0720">Serine protease</keyword>
<comment type="caution">
    <text evidence="7">The sequence shown here is derived from an EMBL/GenBank/DDBJ whole genome shotgun (WGS) entry which is preliminary data.</text>
</comment>
<keyword evidence="8" id="KW-1185">Reference proteome</keyword>
<protein>
    <recommendedName>
        <fullName evidence="6">ATP-dependent Clp protease proteolytic subunit</fullName>
    </recommendedName>
</protein>
<dbReference type="InterPro" id="IPR001907">
    <property type="entry name" value="ClpP"/>
</dbReference>
<keyword evidence="2" id="KW-0963">Cytoplasm</keyword>
<evidence type="ECO:0000313" key="8">
    <source>
        <dbReference type="Proteomes" id="UP001589833"/>
    </source>
</evidence>
<organism evidence="7 8">
    <name type="scientific">Halalkalibacter alkalisediminis</name>
    <dbReference type="NCBI Taxonomy" id="935616"/>
    <lineage>
        <taxon>Bacteria</taxon>
        <taxon>Bacillati</taxon>
        <taxon>Bacillota</taxon>
        <taxon>Bacilli</taxon>
        <taxon>Bacillales</taxon>
        <taxon>Bacillaceae</taxon>
        <taxon>Halalkalibacter</taxon>
    </lineage>
</organism>
<dbReference type="Pfam" id="PF00574">
    <property type="entry name" value="CLP_protease"/>
    <property type="match status" value="1"/>
</dbReference>
<name>A0ABV6NFZ6_9BACI</name>
<dbReference type="PANTHER" id="PTHR10381:SF70">
    <property type="entry name" value="ATP-DEPENDENT CLP PROTEASE PROTEOLYTIC SUBUNIT"/>
    <property type="match status" value="1"/>
</dbReference>
<dbReference type="GO" id="GO:0008233">
    <property type="term" value="F:peptidase activity"/>
    <property type="evidence" value="ECO:0007669"/>
    <property type="project" value="UniProtKB-KW"/>
</dbReference>
<dbReference type="NCBIfam" id="NF045542">
    <property type="entry name" value="Clp_rel_HeadMat"/>
    <property type="match status" value="1"/>
</dbReference>
<accession>A0ABV6NFZ6</accession>
<evidence type="ECO:0000256" key="2">
    <source>
        <dbReference type="ARBA" id="ARBA00022490"/>
    </source>
</evidence>